<feature type="compositionally biased region" description="Acidic residues" evidence="1">
    <location>
        <begin position="61"/>
        <end position="70"/>
    </location>
</feature>
<dbReference type="Gene3D" id="3.30.760.10">
    <property type="entry name" value="RNA Cap, Translation Initiation Factor Eif4e"/>
    <property type="match status" value="1"/>
</dbReference>
<keyword evidence="3" id="KW-1185">Reference proteome</keyword>
<dbReference type="Proteomes" id="UP000094801">
    <property type="component" value="Unassembled WGS sequence"/>
</dbReference>
<dbReference type="EMBL" id="KV453868">
    <property type="protein sequence ID" value="ODV83109.1"/>
    <property type="molecule type" value="Genomic_DNA"/>
</dbReference>
<reference evidence="3" key="1">
    <citation type="submission" date="2016-04" db="EMBL/GenBank/DDBJ databases">
        <title>Comparative genomics of biotechnologically important yeasts.</title>
        <authorList>
            <consortium name="DOE Joint Genome Institute"/>
            <person name="Riley R."/>
            <person name="Haridas S."/>
            <person name="Wolfe K.H."/>
            <person name="Lopes M.R."/>
            <person name="Hittinger C.T."/>
            <person name="Goker M."/>
            <person name="Salamov A."/>
            <person name="Wisecaver J."/>
            <person name="Long T.M."/>
            <person name="Aerts A.L."/>
            <person name="Barry K."/>
            <person name="Choi C."/>
            <person name="Clum A."/>
            <person name="Coughlan A.Y."/>
            <person name="Deshpande S."/>
            <person name="Douglass A.P."/>
            <person name="Hanson S.J."/>
            <person name="Klenk H.-P."/>
            <person name="Labutti K."/>
            <person name="Lapidus A."/>
            <person name="Lindquist E."/>
            <person name="Lipzen A."/>
            <person name="Meier-Kolthoff J.P."/>
            <person name="Ohm R.A."/>
            <person name="Otillar R.P."/>
            <person name="Pangilinan J."/>
            <person name="Peng Y."/>
            <person name="Rokas A."/>
            <person name="Rosa C.A."/>
            <person name="Scheuner C."/>
            <person name="Sibirny A.A."/>
            <person name="Slot J.C."/>
            <person name="Stielow J.B."/>
            <person name="Sun H."/>
            <person name="Kurtzman C.P."/>
            <person name="Blackwell M."/>
            <person name="Grigoriev I.V."/>
            <person name="Jeffries T.W."/>
        </authorList>
    </citation>
    <scope>NUCLEOTIDE SEQUENCE [LARGE SCALE GENOMIC DNA]</scope>
    <source>
        <strain evidence="3">NRRL YB-2248</strain>
    </source>
</reference>
<organism evidence="2 3">
    <name type="scientific">[Candida] arabinofermentans NRRL YB-2248</name>
    <dbReference type="NCBI Taxonomy" id="983967"/>
    <lineage>
        <taxon>Eukaryota</taxon>
        <taxon>Fungi</taxon>
        <taxon>Dikarya</taxon>
        <taxon>Ascomycota</taxon>
        <taxon>Saccharomycotina</taxon>
        <taxon>Pichiomycetes</taxon>
        <taxon>Pichiales</taxon>
        <taxon>Pichiaceae</taxon>
        <taxon>Ogataea</taxon>
        <taxon>Ogataea/Candida clade</taxon>
    </lineage>
</organism>
<evidence type="ECO:0008006" key="4">
    <source>
        <dbReference type="Google" id="ProtNLM"/>
    </source>
</evidence>
<gene>
    <name evidence="2" type="ORF">CANARDRAFT_203933</name>
</gene>
<evidence type="ECO:0000256" key="1">
    <source>
        <dbReference type="SAM" id="MobiDB-lite"/>
    </source>
</evidence>
<feature type="region of interest" description="Disordered" evidence="1">
    <location>
        <begin position="47"/>
        <end position="80"/>
    </location>
</feature>
<dbReference type="OrthoDB" id="3989971at2759"/>
<evidence type="ECO:0000313" key="3">
    <source>
        <dbReference type="Proteomes" id="UP000094801"/>
    </source>
</evidence>
<sequence length="336" mass="39295">MILPLNQTIETDAIQPLDTSTVFNETSTTFKKKRSLRRTLSKVFSFRKDTRQGNSSSNQSNEEDDNDDDNGNISRFDNKDPMPFFTIKSLRLDKSIDNCKLIRPPSPNYNHVVERPAYEKIFYKYNNLGIASTQFEGFEKLKPTHFQMSLTWNVWQNILKTINYNGSEMIESRYKVIDKVWNLKQINDTVNRFEYILQPTDLNNGQLMFFKYGINPQRKKDPLLSKSGKLTIRIPYNKLKLAWESLIPIVLKDDLMWCNLDNTIVGISWAKAAKEKDNSYVSLWLSKTGYDETSINNLLNEVMLRSPTELKPLFKYTKYYTNLDDVYHTLDNIDNP</sequence>
<evidence type="ECO:0000313" key="2">
    <source>
        <dbReference type="EMBL" id="ODV83109.1"/>
    </source>
</evidence>
<dbReference type="AlphaFoldDB" id="A0A1E4SUC8"/>
<dbReference type="SUPFAM" id="SSF55418">
    <property type="entry name" value="eIF4e-like"/>
    <property type="match status" value="1"/>
</dbReference>
<accession>A0A1E4SUC8</accession>
<name>A0A1E4SUC8_9ASCO</name>
<proteinExistence type="predicted"/>
<protein>
    <recommendedName>
        <fullName evidence="4">Translation initiation factor eIF4e</fullName>
    </recommendedName>
</protein>
<dbReference type="InterPro" id="IPR023398">
    <property type="entry name" value="TIF_eIF4e-like"/>
</dbReference>